<dbReference type="AlphaFoldDB" id="A0AAV6VI30"/>
<organism evidence="1 2">
    <name type="scientific">Oedothorax gibbosus</name>
    <dbReference type="NCBI Taxonomy" id="931172"/>
    <lineage>
        <taxon>Eukaryota</taxon>
        <taxon>Metazoa</taxon>
        <taxon>Ecdysozoa</taxon>
        <taxon>Arthropoda</taxon>
        <taxon>Chelicerata</taxon>
        <taxon>Arachnida</taxon>
        <taxon>Araneae</taxon>
        <taxon>Araneomorphae</taxon>
        <taxon>Entelegynae</taxon>
        <taxon>Araneoidea</taxon>
        <taxon>Linyphiidae</taxon>
        <taxon>Erigoninae</taxon>
        <taxon>Oedothorax</taxon>
    </lineage>
</organism>
<keyword evidence="2" id="KW-1185">Reference proteome</keyword>
<name>A0AAV6VI30_9ARAC</name>
<comment type="caution">
    <text evidence="1">The sequence shown here is derived from an EMBL/GenBank/DDBJ whole genome shotgun (WGS) entry which is preliminary data.</text>
</comment>
<reference evidence="1 2" key="1">
    <citation type="journal article" date="2022" name="Nat. Ecol. Evol.">
        <title>A masculinizing supergene underlies an exaggerated male reproductive morph in a spider.</title>
        <authorList>
            <person name="Hendrickx F."/>
            <person name="De Corte Z."/>
            <person name="Sonet G."/>
            <person name="Van Belleghem S.M."/>
            <person name="Kostlbacher S."/>
            <person name="Vangestel C."/>
        </authorList>
    </citation>
    <scope>NUCLEOTIDE SEQUENCE [LARGE SCALE GENOMIC DNA]</scope>
    <source>
        <strain evidence="1">W744_W776</strain>
    </source>
</reference>
<dbReference type="Proteomes" id="UP000827092">
    <property type="component" value="Unassembled WGS sequence"/>
</dbReference>
<proteinExistence type="predicted"/>
<protein>
    <submittedName>
        <fullName evidence="1">Uncharacterized protein</fullName>
    </submittedName>
</protein>
<sequence>MIRRETIIAAVTRADDADRDLEEMFRAADDTFDFLLSGFGVCLDIEYTKGHGKGASLCWTAWGGTYMTLRAIEKWAPHHKNAALAPQDNDEEQEASLLEHGNYQSHGVHGGALRV</sequence>
<accession>A0AAV6VI30</accession>
<evidence type="ECO:0000313" key="1">
    <source>
        <dbReference type="EMBL" id="KAG8195348.1"/>
    </source>
</evidence>
<dbReference type="EMBL" id="JAFNEN010000089">
    <property type="protein sequence ID" value="KAG8195348.1"/>
    <property type="molecule type" value="Genomic_DNA"/>
</dbReference>
<evidence type="ECO:0000313" key="2">
    <source>
        <dbReference type="Proteomes" id="UP000827092"/>
    </source>
</evidence>
<gene>
    <name evidence="1" type="ORF">JTE90_001367</name>
</gene>